<dbReference type="AlphaFoldDB" id="A0A140DVH8"/>
<dbReference type="KEGG" id="fro:AALO17_15210"/>
<evidence type="ECO:0000313" key="1">
    <source>
        <dbReference type="EMBL" id="AMK54655.1"/>
    </source>
</evidence>
<protein>
    <submittedName>
        <fullName evidence="1">Uncharacterized protein</fullName>
    </submittedName>
</protein>
<gene>
    <name evidence="1" type="ORF">AALO17_15210</name>
</gene>
<organism evidence="1 2">
    <name type="scientific">Faecalibaculum rodentium</name>
    <dbReference type="NCBI Taxonomy" id="1702221"/>
    <lineage>
        <taxon>Bacteria</taxon>
        <taxon>Bacillati</taxon>
        <taxon>Bacillota</taxon>
        <taxon>Erysipelotrichia</taxon>
        <taxon>Erysipelotrichales</taxon>
        <taxon>Erysipelotrichaceae</taxon>
        <taxon>Faecalibaculum</taxon>
    </lineage>
</organism>
<sequence>MLLIKTITGQVVNADSVQIFAIERPADSNRYIVRAKTEDCQLRTDLGYYWSPERACEELEKLTEFLGKRNNGVYVMTDITRKEEK</sequence>
<dbReference type="Proteomes" id="UP000069771">
    <property type="component" value="Chromosome"/>
</dbReference>
<evidence type="ECO:0000313" key="2">
    <source>
        <dbReference type="Proteomes" id="UP000069771"/>
    </source>
</evidence>
<keyword evidence="2" id="KW-1185">Reference proteome</keyword>
<reference evidence="1 2" key="1">
    <citation type="journal article" date="2016" name="Gut Pathog.">
        <title>Whole genome sequencing of "Faecalibaculum rodentium" ALO17, isolated from C57BL/6J laboratory mouse feces.</title>
        <authorList>
            <person name="Lim S."/>
            <person name="Chang D.H."/>
            <person name="Ahn S."/>
            <person name="Kim B.C."/>
        </authorList>
    </citation>
    <scope>NUCLEOTIDE SEQUENCE [LARGE SCALE GENOMIC DNA]</scope>
    <source>
        <strain evidence="1 2">Alo17</strain>
    </source>
</reference>
<dbReference type="RefSeq" id="WP_067557348.1">
    <property type="nucleotide sequence ID" value="NZ_CAJTBG010000019.1"/>
</dbReference>
<proteinExistence type="predicted"/>
<accession>A0A140DVH8</accession>
<dbReference type="EMBL" id="CP011391">
    <property type="protein sequence ID" value="AMK54655.1"/>
    <property type="molecule type" value="Genomic_DNA"/>
</dbReference>
<dbReference type="STRING" id="1702221.AALO17_15210"/>
<dbReference type="GeneID" id="78478217"/>
<name>A0A140DVH8_9FIRM</name>